<dbReference type="SUPFAM" id="SSF57850">
    <property type="entry name" value="RING/U-box"/>
    <property type="match status" value="1"/>
</dbReference>
<evidence type="ECO:0000256" key="1">
    <source>
        <dbReference type="ARBA" id="ARBA00022723"/>
    </source>
</evidence>
<sequence length="347" mass="40186">MSAPITEPEECSEECSICFRELTGTNDVKLKNCCHVFHKDCLAPWVNAQNNTIVGITICPLCKTVDTIDFTLLNTTDAIVTIKTSHYCSFPRPPKNPKDILIWRNSTQAPSITHKRQDYVDDLTGLCPMPHFLTHEPPPPENASFKKLKEAYSRALTKYEIATYDLANAIEYNTLFLRNFLAIKSQIMTIQEEEQNEHIAILTRQWYNDAHDALNIIGIAKWIAYVREEQRIKKEEEQGNTVRGRIISTLRGISKKERAKTKTRMLEVMPLLVEKKLEKLPPKPVHGTLDHEYYKLALEEIKNQERDEKCKRRQDGPCSIMGGKHNKSKKIRHRKHRKAKKSRKIRK</sequence>
<dbReference type="InterPro" id="IPR013083">
    <property type="entry name" value="Znf_RING/FYVE/PHD"/>
</dbReference>
<dbReference type="PROSITE" id="PS50089">
    <property type="entry name" value="ZF_RING_2"/>
    <property type="match status" value="1"/>
</dbReference>
<dbReference type="GO" id="GO:0016567">
    <property type="term" value="P:protein ubiquitination"/>
    <property type="evidence" value="ECO:0007669"/>
    <property type="project" value="TreeGrafter"/>
</dbReference>
<feature type="compositionally biased region" description="Basic residues" evidence="4">
    <location>
        <begin position="324"/>
        <end position="347"/>
    </location>
</feature>
<dbReference type="CDD" id="cd16448">
    <property type="entry name" value="RING-H2"/>
    <property type="match status" value="1"/>
</dbReference>
<feature type="domain" description="RING-type" evidence="5">
    <location>
        <begin position="15"/>
        <end position="63"/>
    </location>
</feature>
<name>A0A6C0H3Y7_9ZZZZ</name>
<keyword evidence="1" id="KW-0479">Metal-binding</keyword>
<evidence type="ECO:0000256" key="4">
    <source>
        <dbReference type="SAM" id="MobiDB-lite"/>
    </source>
</evidence>
<dbReference type="PANTHER" id="PTHR45969">
    <property type="entry name" value="RING ZINC FINGER PROTEIN-RELATED"/>
    <property type="match status" value="1"/>
</dbReference>
<dbReference type="EMBL" id="MN739863">
    <property type="protein sequence ID" value="QHT75117.1"/>
    <property type="molecule type" value="Genomic_DNA"/>
</dbReference>
<dbReference type="Gene3D" id="3.30.40.10">
    <property type="entry name" value="Zinc/RING finger domain, C3HC4 (zinc finger)"/>
    <property type="match status" value="1"/>
</dbReference>
<dbReference type="PANTHER" id="PTHR45969:SF69">
    <property type="entry name" value="FINGER DOMAIN PROTEIN, PUTATIVE (AFU_ORTHOLOGUE AFUA_3G12190)-RELATED"/>
    <property type="match status" value="1"/>
</dbReference>
<proteinExistence type="predicted"/>
<evidence type="ECO:0000313" key="6">
    <source>
        <dbReference type="EMBL" id="QHT75117.1"/>
    </source>
</evidence>
<evidence type="ECO:0000259" key="5">
    <source>
        <dbReference type="PROSITE" id="PS50089"/>
    </source>
</evidence>
<dbReference type="GO" id="GO:0008270">
    <property type="term" value="F:zinc ion binding"/>
    <property type="evidence" value="ECO:0007669"/>
    <property type="project" value="UniProtKB-KW"/>
</dbReference>
<feature type="region of interest" description="Disordered" evidence="4">
    <location>
        <begin position="305"/>
        <end position="347"/>
    </location>
</feature>
<protein>
    <recommendedName>
        <fullName evidence="5">RING-type domain-containing protein</fullName>
    </recommendedName>
</protein>
<keyword evidence="3" id="KW-0862">Zinc</keyword>
<dbReference type="GO" id="GO:0061630">
    <property type="term" value="F:ubiquitin protein ligase activity"/>
    <property type="evidence" value="ECO:0007669"/>
    <property type="project" value="TreeGrafter"/>
</dbReference>
<evidence type="ECO:0000256" key="2">
    <source>
        <dbReference type="ARBA" id="ARBA00022771"/>
    </source>
</evidence>
<reference evidence="6" key="1">
    <citation type="journal article" date="2020" name="Nature">
        <title>Giant virus diversity and host interactions through global metagenomics.</title>
        <authorList>
            <person name="Schulz F."/>
            <person name="Roux S."/>
            <person name="Paez-Espino D."/>
            <person name="Jungbluth S."/>
            <person name="Walsh D.A."/>
            <person name="Denef V.J."/>
            <person name="McMahon K.D."/>
            <person name="Konstantinidis K.T."/>
            <person name="Eloe-Fadrosh E.A."/>
            <person name="Kyrpides N.C."/>
            <person name="Woyke T."/>
        </authorList>
    </citation>
    <scope>NUCLEOTIDE SEQUENCE</scope>
    <source>
        <strain evidence="6">GVMAG-M-3300023179-63</strain>
    </source>
</reference>
<accession>A0A6C0H3Y7</accession>
<dbReference type="AlphaFoldDB" id="A0A6C0H3Y7"/>
<dbReference type="InterPro" id="IPR001841">
    <property type="entry name" value="Znf_RING"/>
</dbReference>
<evidence type="ECO:0000256" key="3">
    <source>
        <dbReference type="ARBA" id="ARBA00022833"/>
    </source>
</evidence>
<organism evidence="6">
    <name type="scientific">viral metagenome</name>
    <dbReference type="NCBI Taxonomy" id="1070528"/>
    <lineage>
        <taxon>unclassified sequences</taxon>
        <taxon>metagenomes</taxon>
        <taxon>organismal metagenomes</taxon>
    </lineage>
</organism>
<dbReference type="SMART" id="SM00184">
    <property type="entry name" value="RING"/>
    <property type="match status" value="1"/>
</dbReference>
<keyword evidence="2" id="KW-0863">Zinc-finger</keyword>
<feature type="compositionally biased region" description="Basic and acidic residues" evidence="4">
    <location>
        <begin position="305"/>
        <end position="315"/>
    </location>
</feature>
<dbReference type="Pfam" id="PF13639">
    <property type="entry name" value="zf-RING_2"/>
    <property type="match status" value="1"/>
</dbReference>